<protein>
    <submittedName>
        <fullName evidence="2">RDD family protein</fullName>
    </submittedName>
</protein>
<dbReference type="RefSeq" id="WP_154767373.1">
    <property type="nucleotide sequence ID" value="NZ_WLYK01000001.1"/>
</dbReference>
<sequence>MSAEAEPSWPGRRLGLPETGVTSVAGMGSKVGAFLIDIVLAGGIALLFTRPELPRNWSLITWAVMTVITVAVLGYTPGQGLLGIRVAPLGRTYVGLWAIPRTALIFLVVPPLVTDPDGRGWHDRLCRTVVVRMR</sequence>
<keyword evidence="1" id="KW-0472">Membrane</keyword>
<name>A0A7K1FKY1_9ACTN</name>
<keyword evidence="1" id="KW-1133">Transmembrane helix</keyword>
<feature type="transmembrane region" description="Helical" evidence="1">
    <location>
        <begin position="31"/>
        <end position="49"/>
    </location>
</feature>
<dbReference type="Proteomes" id="UP000460221">
    <property type="component" value="Unassembled WGS sequence"/>
</dbReference>
<dbReference type="AlphaFoldDB" id="A0A7K1FKY1"/>
<keyword evidence="3" id="KW-1185">Reference proteome</keyword>
<evidence type="ECO:0000313" key="2">
    <source>
        <dbReference type="EMBL" id="MTD13534.1"/>
    </source>
</evidence>
<evidence type="ECO:0000313" key="3">
    <source>
        <dbReference type="Proteomes" id="UP000460221"/>
    </source>
</evidence>
<reference evidence="2 3" key="1">
    <citation type="submission" date="2019-11" db="EMBL/GenBank/DDBJ databases">
        <authorList>
            <person name="Jiang L.-Q."/>
        </authorList>
    </citation>
    <scope>NUCLEOTIDE SEQUENCE [LARGE SCALE GENOMIC DNA]</scope>
    <source>
        <strain evidence="2 3">YIM 132087</strain>
    </source>
</reference>
<dbReference type="EMBL" id="WLYK01000001">
    <property type="protein sequence ID" value="MTD13534.1"/>
    <property type="molecule type" value="Genomic_DNA"/>
</dbReference>
<comment type="caution">
    <text evidence="2">The sequence shown here is derived from an EMBL/GenBank/DDBJ whole genome shotgun (WGS) entry which is preliminary data.</text>
</comment>
<keyword evidence="1" id="KW-0812">Transmembrane</keyword>
<evidence type="ECO:0000256" key="1">
    <source>
        <dbReference type="SAM" id="Phobius"/>
    </source>
</evidence>
<proteinExistence type="predicted"/>
<gene>
    <name evidence="2" type="ORF">GIS00_06195</name>
</gene>
<feature type="transmembrane region" description="Helical" evidence="1">
    <location>
        <begin position="95"/>
        <end position="114"/>
    </location>
</feature>
<accession>A0A7K1FKY1</accession>
<feature type="transmembrane region" description="Helical" evidence="1">
    <location>
        <begin position="56"/>
        <end position="75"/>
    </location>
</feature>
<organism evidence="2 3">
    <name type="scientific">Nakamurella alba</name>
    <dbReference type="NCBI Taxonomy" id="2665158"/>
    <lineage>
        <taxon>Bacteria</taxon>
        <taxon>Bacillati</taxon>
        <taxon>Actinomycetota</taxon>
        <taxon>Actinomycetes</taxon>
        <taxon>Nakamurellales</taxon>
        <taxon>Nakamurellaceae</taxon>
        <taxon>Nakamurella</taxon>
    </lineage>
</organism>